<keyword evidence="1" id="KW-0472">Membrane</keyword>
<reference evidence="2" key="1">
    <citation type="submission" date="2014-11" db="EMBL/GenBank/DDBJ databases">
        <authorList>
            <person name="Amaro Gonzalez C."/>
        </authorList>
    </citation>
    <scope>NUCLEOTIDE SEQUENCE</scope>
</reference>
<evidence type="ECO:0000256" key="1">
    <source>
        <dbReference type="SAM" id="Phobius"/>
    </source>
</evidence>
<keyword evidence="1" id="KW-0812">Transmembrane</keyword>
<feature type="transmembrane region" description="Helical" evidence="1">
    <location>
        <begin position="12"/>
        <end position="30"/>
    </location>
</feature>
<proteinExistence type="predicted"/>
<reference evidence="2" key="2">
    <citation type="journal article" date="2015" name="Fish Shellfish Immunol.">
        <title>Early steps in the European eel (Anguilla anguilla)-Vibrio vulnificus interaction in the gills: Role of the RtxA13 toxin.</title>
        <authorList>
            <person name="Callol A."/>
            <person name="Pajuelo D."/>
            <person name="Ebbesson L."/>
            <person name="Teles M."/>
            <person name="MacKenzie S."/>
            <person name="Amaro C."/>
        </authorList>
    </citation>
    <scope>NUCLEOTIDE SEQUENCE</scope>
</reference>
<organism evidence="2">
    <name type="scientific">Anguilla anguilla</name>
    <name type="common">European freshwater eel</name>
    <name type="synonym">Muraena anguilla</name>
    <dbReference type="NCBI Taxonomy" id="7936"/>
    <lineage>
        <taxon>Eukaryota</taxon>
        <taxon>Metazoa</taxon>
        <taxon>Chordata</taxon>
        <taxon>Craniata</taxon>
        <taxon>Vertebrata</taxon>
        <taxon>Euteleostomi</taxon>
        <taxon>Actinopterygii</taxon>
        <taxon>Neopterygii</taxon>
        <taxon>Teleostei</taxon>
        <taxon>Anguilliformes</taxon>
        <taxon>Anguillidae</taxon>
        <taxon>Anguilla</taxon>
    </lineage>
</organism>
<accession>A0A0E9VGL7</accession>
<protein>
    <submittedName>
        <fullName evidence="2">Uncharacterized protein</fullName>
    </submittedName>
</protein>
<dbReference type="AlphaFoldDB" id="A0A0E9VGL7"/>
<evidence type="ECO:0000313" key="2">
    <source>
        <dbReference type="EMBL" id="JAH77166.1"/>
    </source>
</evidence>
<keyword evidence="1" id="KW-1133">Transmembrane helix</keyword>
<dbReference type="EMBL" id="GBXM01031411">
    <property type="protein sequence ID" value="JAH77166.1"/>
    <property type="molecule type" value="Transcribed_RNA"/>
</dbReference>
<sequence>MYMTQYTLHQLTCTYLCVLALLLYFSFTIFKTCQTLLSVLVKLCASFRF</sequence>
<name>A0A0E9VGL7_ANGAN</name>